<evidence type="ECO:0008006" key="3">
    <source>
        <dbReference type="Google" id="ProtNLM"/>
    </source>
</evidence>
<proteinExistence type="predicted"/>
<evidence type="ECO:0000313" key="1">
    <source>
        <dbReference type="EMBL" id="URW77513.1"/>
    </source>
</evidence>
<protein>
    <recommendedName>
        <fullName evidence="3">Ubiquitin-like protease family profile domain-containing protein</fullName>
    </recommendedName>
</protein>
<name>A0ABY4TYP8_RICCR</name>
<reference evidence="1" key="1">
    <citation type="submission" date="2022-05" db="EMBL/GenBank/DDBJ databases">
        <title>Tracking Rickettsia raoultii infection dynamics in vivo by bioorthogonal metabolic labeling.</title>
        <authorList>
            <person name="Zhu D.-Y."/>
            <person name="Jia N."/>
            <person name="Li C."/>
            <person name="Zhang M.-Z."/>
            <person name="Liu H.-B."/>
            <person name="Cao W.-C."/>
        </authorList>
    </citation>
    <scope>NUCLEOTIDE SEQUENCE</scope>
    <source>
        <strain evidence="1">BIME</strain>
    </source>
</reference>
<keyword evidence="2" id="KW-1185">Reference proteome</keyword>
<dbReference type="Proteomes" id="UP001056268">
    <property type="component" value="Chromosome"/>
</dbReference>
<dbReference type="EMBL" id="CP098324">
    <property type="protein sequence ID" value="URW77513.1"/>
    <property type="molecule type" value="Genomic_DNA"/>
</dbReference>
<evidence type="ECO:0000313" key="2">
    <source>
        <dbReference type="Proteomes" id="UP001056268"/>
    </source>
</evidence>
<dbReference type="RefSeq" id="WP_250719653.1">
    <property type="nucleotide sequence ID" value="NZ_CP098324.1"/>
</dbReference>
<accession>A0ABY4TYP8</accession>
<organism evidence="1 2">
    <name type="scientific">Rickettsia conorii subsp. raoultii</name>
    <dbReference type="NCBI Taxonomy" id="369822"/>
    <lineage>
        <taxon>Bacteria</taxon>
        <taxon>Pseudomonadati</taxon>
        <taxon>Pseudomonadota</taxon>
        <taxon>Alphaproteobacteria</taxon>
        <taxon>Rickettsiales</taxon>
        <taxon>Rickettsiaceae</taxon>
        <taxon>Rickettsieae</taxon>
        <taxon>Rickettsia</taxon>
        <taxon>spotted fever group</taxon>
    </lineage>
</organism>
<gene>
    <name evidence="1" type="ORF">NBT09_05855</name>
</gene>
<sequence length="350" mass="39954">MSVEFLQLLISEKQQLNKGKGANSKSNGITAEDKENAYNKKNDTKYLYEARDIKTIAPELIDETKTNLAIFFQDQNDPGYEMRSENIKNIQESFPKLTKEKPIIGIYHIPGGLGHWTSFAILKDENDQVVLLYKASMGGDCPKDIQKAAEMYSNGQTVKPIVNNSKEQGGHLTNKGVDVNCGIYALKNAQIIYQNIINDNKRKNFIENFKTWGFYPFTEAQAARNDQFPKKYVIGTYNQLLDQKIESQLTKYISDYHKEELKMIQTILGMENCEILDSTFSTTTHNKPKLYLDLVGIKEKSGEYSYKYQISTPISNAKSVKEKLEKVLGISYDESKETKPYRSSKLYCNS</sequence>